<keyword evidence="8" id="KW-0902">Two-component regulatory system</keyword>
<evidence type="ECO:0000256" key="10">
    <source>
        <dbReference type="SAM" id="MobiDB-lite"/>
    </source>
</evidence>
<dbReference type="SUPFAM" id="SSF55874">
    <property type="entry name" value="ATPase domain of HSP90 chaperone/DNA topoisomerase II/histidine kinase"/>
    <property type="match status" value="1"/>
</dbReference>
<keyword evidence="13" id="KW-1185">Reference proteome</keyword>
<feature type="coiled-coil region" evidence="9">
    <location>
        <begin position="26"/>
        <end position="53"/>
    </location>
</feature>
<evidence type="ECO:0000313" key="13">
    <source>
        <dbReference type="Proteomes" id="UP001651050"/>
    </source>
</evidence>
<dbReference type="InterPro" id="IPR050482">
    <property type="entry name" value="Sensor_HK_TwoCompSys"/>
</dbReference>
<keyword evidence="9" id="KW-0175">Coiled coil</keyword>
<evidence type="ECO:0000256" key="4">
    <source>
        <dbReference type="ARBA" id="ARBA00022679"/>
    </source>
</evidence>
<dbReference type="GO" id="GO:0016301">
    <property type="term" value="F:kinase activity"/>
    <property type="evidence" value="ECO:0007669"/>
    <property type="project" value="UniProtKB-KW"/>
</dbReference>
<feature type="region of interest" description="Disordered" evidence="10">
    <location>
        <begin position="204"/>
        <end position="223"/>
    </location>
</feature>
<keyword evidence="6 12" id="KW-0418">Kinase</keyword>
<feature type="domain" description="Histidine kinase/HSP90-like ATPase" evidence="11">
    <location>
        <begin position="162"/>
        <end position="254"/>
    </location>
</feature>
<sequence length="272" mass="29009">MGTERGRQRLLAAGWLVSLGITAVAYVQWRAYVREVEQRAEDAERTRDEVARRRAVEERLRIARELHDSLTHSISVIKVQAGVAAHLARKRGEEPAAAILAIQEASTDAARELRSTLDVLRRDGEPNGNGIDRLETLVERAEGAGVPAVVTVTGTRRTLPAAVDETAYRVVQEALTNVARHGGPGVSATVRVAFRPRELVVEVDDDGRGSDGAPAPGHGLTGMRERVDALGGSLRAGPRDPGGFSVRVTLPLPGTRPGVEAPAGRTETAGLP</sequence>
<gene>
    <name evidence="12" type="ORF">M1843_03760</name>
</gene>
<keyword evidence="3" id="KW-0597">Phosphoprotein</keyword>
<dbReference type="Gene3D" id="1.20.5.1930">
    <property type="match status" value="1"/>
</dbReference>
<accession>A0ABT0J038</accession>
<proteinExistence type="predicted"/>
<evidence type="ECO:0000256" key="6">
    <source>
        <dbReference type="ARBA" id="ARBA00022777"/>
    </source>
</evidence>
<evidence type="ECO:0000256" key="7">
    <source>
        <dbReference type="ARBA" id="ARBA00022840"/>
    </source>
</evidence>
<organism evidence="12 13">
    <name type="scientific">Isoptericola peretonis</name>
    <dbReference type="NCBI Taxonomy" id="2918523"/>
    <lineage>
        <taxon>Bacteria</taxon>
        <taxon>Bacillati</taxon>
        <taxon>Actinomycetota</taxon>
        <taxon>Actinomycetes</taxon>
        <taxon>Micrococcales</taxon>
        <taxon>Promicromonosporaceae</taxon>
        <taxon>Isoptericola</taxon>
    </lineage>
</organism>
<dbReference type="InterPro" id="IPR011712">
    <property type="entry name" value="Sig_transdc_His_kin_sub3_dim/P"/>
</dbReference>
<dbReference type="Pfam" id="PF02518">
    <property type="entry name" value="HATPase_c"/>
    <property type="match status" value="1"/>
</dbReference>
<dbReference type="InterPro" id="IPR003594">
    <property type="entry name" value="HATPase_dom"/>
</dbReference>
<comment type="caution">
    <text evidence="12">The sequence shown here is derived from an EMBL/GenBank/DDBJ whole genome shotgun (WGS) entry which is preliminary data.</text>
</comment>
<dbReference type="RefSeq" id="WP_416342707.1">
    <property type="nucleotide sequence ID" value="NZ_JALQCY010000001.1"/>
</dbReference>
<feature type="region of interest" description="Disordered" evidence="10">
    <location>
        <begin position="231"/>
        <end position="272"/>
    </location>
</feature>
<keyword evidence="7" id="KW-0067">ATP-binding</keyword>
<name>A0ABT0J038_9MICO</name>
<comment type="catalytic activity">
    <reaction evidence="1">
        <text>ATP + protein L-histidine = ADP + protein N-phospho-L-histidine.</text>
        <dbReference type="EC" id="2.7.13.3"/>
    </reaction>
</comment>
<dbReference type="Pfam" id="PF07730">
    <property type="entry name" value="HisKA_3"/>
    <property type="match status" value="1"/>
</dbReference>
<dbReference type="PANTHER" id="PTHR24421">
    <property type="entry name" value="NITRATE/NITRITE SENSOR PROTEIN NARX-RELATED"/>
    <property type="match status" value="1"/>
</dbReference>
<evidence type="ECO:0000256" key="3">
    <source>
        <dbReference type="ARBA" id="ARBA00022553"/>
    </source>
</evidence>
<evidence type="ECO:0000256" key="9">
    <source>
        <dbReference type="SAM" id="Coils"/>
    </source>
</evidence>
<dbReference type="Proteomes" id="UP001651050">
    <property type="component" value="Unassembled WGS sequence"/>
</dbReference>
<keyword evidence="5" id="KW-0547">Nucleotide-binding</keyword>
<reference evidence="12 13" key="1">
    <citation type="submission" date="2022-02" db="EMBL/GenBank/DDBJ databases">
        <title>The car tank lid bacteriome: a reservoir of bacteria with potential in bioremediation of fuel.</title>
        <authorList>
            <person name="Vidal-Verdu A."/>
            <person name="Gomez-Martinez D."/>
            <person name="Latorre-Perez A."/>
            <person name="Pereto J."/>
            <person name="Porcar M."/>
        </authorList>
    </citation>
    <scope>NUCLEOTIDE SEQUENCE [LARGE SCALE GENOMIC DNA]</scope>
    <source>
        <strain evidence="12 13">4D.3</strain>
    </source>
</reference>
<dbReference type="Gene3D" id="3.30.565.10">
    <property type="entry name" value="Histidine kinase-like ATPase, C-terminal domain"/>
    <property type="match status" value="1"/>
</dbReference>
<keyword evidence="4" id="KW-0808">Transferase</keyword>
<protein>
    <recommendedName>
        <fullName evidence="2">histidine kinase</fullName>
        <ecNumber evidence="2">2.7.13.3</ecNumber>
    </recommendedName>
</protein>
<evidence type="ECO:0000259" key="11">
    <source>
        <dbReference type="SMART" id="SM00387"/>
    </source>
</evidence>
<dbReference type="InterPro" id="IPR036890">
    <property type="entry name" value="HATPase_C_sf"/>
</dbReference>
<dbReference type="SMART" id="SM00387">
    <property type="entry name" value="HATPase_c"/>
    <property type="match status" value="1"/>
</dbReference>
<evidence type="ECO:0000256" key="2">
    <source>
        <dbReference type="ARBA" id="ARBA00012438"/>
    </source>
</evidence>
<evidence type="ECO:0000256" key="1">
    <source>
        <dbReference type="ARBA" id="ARBA00000085"/>
    </source>
</evidence>
<evidence type="ECO:0000256" key="8">
    <source>
        <dbReference type="ARBA" id="ARBA00023012"/>
    </source>
</evidence>
<dbReference type="PANTHER" id="PTHR24421:SF10">
    <property type="entry name" value="NITRATE_NITRITE SENSOR PROTEIN NARQ"/>
    <property type="match status" value="1"/>
</dbReference>
<dbReference type="CDD" id="cd16917">
    <property type="entry name" value="HATPase_UhpB-NarQ-NarX-like"/>
    <property type="match status" value="1"/>
</dbReference>
<evidence type="ECO:0000313" key="12">
    <source>
        <dbReference type="EMBL" id="MCK9792863.1"/>
    </source>
</evidence>
<dbReference type="EMBL" id="JALQCY010000001">
    <property type="protein sequence ID" value="MCK9792863.1"/>
    <property type="molecule type" value="Genomic_DNA"/>
</dbReference>
<evidence type="ECO:0000256" key="5">
    <source>
        <dbReference type="ARBA" id="ARBA00022741"/>
    </source>
</evidence>
<dbReference type="EC" id="2.7.13.3" evidence="2"/>